<accession>A0A918LRY4</accession>
<evidence type="ECO:0000313" key="2">
    <source>
        <dbReference type="Proteomes" id="UP000619486"/>
    </source>
</evidence>
<keyword evidence="2" id="KW-1185">Reference proteome</keyword>
<proteinExistence type="predicted"/>
<sequence length="250" mass="24535">MIGSLSRAGRIGTFAVAAGVARAMYAGLRRRQDSSCGVGPWHRRNYAGRTVDLYAGSAVVAGSALAAGAVPATLAILVAGACGRHDDLNGDERRGFRAHLTALRDGEITSGTVKLAGIGAAGLVAGALLKERTLDKLLAGVVVAGTAHLVNLVDVRPGRAALTVLALGAPGLLRGSAVAAPMGAAAAVLVDDLGERTMLGDTGAHALGAALGAAVAAGNGRLGLAAHAAGLVAAAVYGERSGTGVARSPM</sequence>
<dbReference type="EMBL" id="BMQQ01000014">
    <property type="protein sequence ID" value="GGT40798.1"/>
    <property type="molecule type" value="Genomic_DNA"/>
</dbReference>
<evidence type="ECO:0008006" key="3">
    <source>
        <dbReference type="Google" id="ProtNLM"/>
    </source>
</evidence>
<evidence type="ECO:0000313" key="1">
    <source>
        <dbReference type="EMBL" id="GGT40798.1"/>
    </source>
</evidence>
<reference evidence="1" key="2">
    <citation type="submission" date="2020-09" db="EMBL/GenBank/DDBJ databases">
        <authorList>
            <person name="Sun Q."/>
            <person name="Ohkuma M."/>
        </authorList>
    </citation>
    <scope>NUCLEOTIDE SEQUENCE</scope>
    <source>
        <strain evidence="1">JCM 3172</strain>
    </source>
</reference>
<dbReference type="AlphaFoldDB" id="A0A918LRY4"/>
<organism evidence="1 2">
    <name type="scientific">Streptomyces purpureus</name>
    <dbReference type="NCBI Taxonomy" id="1951"/>
    <lineage>
        <taxon>Bacteria</taxon>
        <taxon>Bacillati</taxon>
        <taxon>Actinomycetota</taxon>
        <taxon>Actinomycetes</taxon>
        <taxon>Kitasatosporales</taxon>
        <taxon>Streptomycetaceae</taxon>
        <taxon>Streptomyces</taxon>
    </lineage>
</organism>
<dbReference type="Proteomes" id="UP000619486">
    <property type="component" value="Unassembled WGS sequence"/>
</dbReference>
<reference evidence="1" key="1">
    <citation type="journal article" date="2014" name="Int. J. Syst. Evol. Microbiol.">
        <title>Complete genome sequence of Corynebacterium casei LMG S-19264T (=DSM 44701T), isolated from a smear-ripened cheese.</title>
        <authorList>
            <consortium name="US DOE Joint Genome Institute (JGI-PGF)"/>
            <person name="Walter F."/>
            <person name="Albersmeier A."/>
            <person name="Kalinowski J."/>
            <person name="Ruckert C."/>
        </authorList>
    </citation>
    <scope>NUCLEOTIDE SEQUENCE</scope>
    <source>
        <strain evidence="1">JCM 3172</strain>
    </source>
</reference>
<dbReference type="RefSeq" id="WP_189202685.1">
    <property type="nucleotide sequence ID" value="NZ_BMQQ01000014.1"/>
</dbReference>
<protein>
    <recommendedName>
        <fullName evidence="3">UDP-N-acetylmuramyl pentapeptide phosphotransferase/UDP-N-acetylglucosamine-1-phosphate transferase</fullName>
    </recommendedName>
</protein>
<name>A0A918LRY4_9ACTN</name>
<comment type="caution">
    <text evidence="1">The sequence shown here is derived from an EMBL/GenBank/DDBJ whole genome shotgun (WGS) entry which is preliminary data.</text>
</comment>
<gene>
    <name evidence="1" type="ORF">GCM10014713_38080</name>
</gene>